<evidence type="ECO:0000313" key="3">
    <source>
        <dbReference type="EMBL" id="KAG5620955.1"/>
    </source>
</evidence>
<dbReference type="Pfam" id="PF20167">
    <property type="entry name" value="Transposase_32"/>
    <property type="match status" value="1"/>
</dbReference>
<dbReference type="EMBL" id="JACXVP010000002">
    <property type="protein sequence ID" value="KAG5620955.1"/>
    <property type="molecule type" value="Genomic_DNA"/>
</dbReference>
<accession>A0A9J6A9K2</accession>
<feature type="region of interest" description="Disordered" evidence="1">
    <location>
        <begin position="272"/>
        <end position="291"/>
    </location>
</feature>
<sequence>MPHQFDELGNYLSMLLVTMSSSHRPDKKVAISSNRKRVQSGNVPPTPAFPRGQTRRFGVKVVTKEGKAWYKKHTDATYFSDVCVDEDNLARDFPQFRREFYTNWAPEARSHYVMIPSLYYNDIMRDRVCLVYALMTGMKLNIGTIIKSSMSKARVHKGHRYAFGGLITRMCRVTGVPEENLEYMAPLYPAPVDITLTKVLDTDFGSTLTIVECHRRDQLIMARMYGLEMLRHKTGSRPSTDLEIREVNRRYLLNDHAKALLGIGLEFQEPTDEENLCTGSDVESNSDEEIDPIHVEAKADEGDIMED</sequence>
<dbReference type="AlphaFoldDB" id="A0A9J6A9K2"/>
<reference evidence="3 4" key="1">
    <citation type="submission" date="2020-09" db="EMBL/GenBank/DDBJ databases">
        <title>De no assembly of potato wild relative species, Solanum commersonii.</title>
        <authorList>
            <person name="Cho K."/>
        </authorList>
    </citation>
    <scope>NUCLEOTIDE SEQUENCE [LARGE SCALE GENOMIC DNA]</scope>
    <source>
        <strain evidence="3">LZ3.2</strain>
        <tissue evidence="3">Leaf</tissue>
    </source>
</reference>
<gene>
    <name evidence="3" type="ORF">H5410_006173</name>
</gene>
<keyword evidence="4" id="KW-1185">Reference proteome</keyword>
<dbReference type="Proteomes" id="UP000824120">
    <property type="component" value="Chromosome 2"/>
</dbReference>
<name>A0A9J6A9K2_SOLCO</name>
<feature type="domain" description="Putative plant transposon protein" evidence="2">
    <location>
        <begin position="114"/>
        <end position="177"/>
    </location>
</feature>
<feature type="region of interest" description="Disordered" evidence="1">
    <location>
        <begin position="31"/>
        <end position="51"/>
    </location>
</feature>
<dbReference type="InterPro" id="IPR046796">
    <property type="entry name" value="Transposase_32_dom"/>
</dbReference>
<protein>
    <recommendedName>
        <fullName evidence="2">Putative plant transposon protein domain-containing protein</fullName>
    </recommendedName>
</protein>
<organism evidence="3 4">
    <name type="scientific">Solanum commersonii</name>
    <name type="common">Commerson's wild potato</name>
    <name type="synonym">Commerson's nightshade</name>
    <dbReference type="NCBI Taxonomy" id="4109"/>
    <lineage>
        <taxon>Eukaryota</taxon>
        <taxon>Viridiplantae</taxon>
        <taxon>Streptophyta</taxon>
        <taxon>Embryophyta</taxon>
        <taxon>Tracheophyta</taxon>
        <taxon>Spermatophyta</taxon>
        <taxon>Magnoliopsida</taxon>
        <taxon>eudicotyledons</taxon>
        <taxon>Gunneridae</taxon>
        <taxon>Pentapetalae</taxon>
        <taxon>asterids</taxon>
        <taxon>lamiids</taxon>
        <taxon>Solanales</taxon>
        <taxon>Solanaceae</taxon>
        <taxon>Solanoideae</taxon>
        <taxon>Solaneae</taxon>
        <taxon>Solanum</taxon>
    </lineage>
</organism>
<dbReference type="OrthoDB" id="1552040at2759"/>
<evidence type="ECO:0000259" key="2">
    <source>
        <dbReference type="Pfam" id="PF20167"/>
    </source>
</evidence>
<comment type="caution">
    <text evidence="3">The sequence shown here is derived from an EMBL/GenBank/DDBJ whole genome shotgun (WGS) entry which is preliminary data.</text>
</comment>
<evidence type="ECO:0000256" key="1">
    <source>
        <dbReference type="SAM" id="MobiDB-lite"/>
    </source>
</evidence>
<proteinExistence type="predicted"/>
<evidence type="ECO:0000313" key="4">
    <source>
        <dbReference type="Proteomes" id="UP000824120"/>
    </source>
</evidence>